<dbReference type="GO" id="GO:0072546">
    <property type="term" value="C:EMC complex"/>
    <property type="evidence" value="ECO:0007669"/>
    <property type="project" value="InterPro"/>
</dbReference>
<keyword evidence="6 8" id="KW-1133">Transmembrane helix</keyword>
<dbReference type="GO" id="GO:0034975">
    <property type="term" value="P:protein folding in endoplasmic reticulum"/>
    <property type="evidence" value="ECO:0007669"/>
    <property type="project" value="TreeGrafter"/>
</dbReference>
<evidence type="ECO:0000256" key="3">
    <source>
        <dbReference type="ARBA" id="ARBA00020827"/>
    </source>
</evidence>
<gene>
    <name evidence="9" type="ORF">Rt10032_c09g3795</name>
</gene>
<evidence type="ECO:0000256" key="7">
    <source>
        <dbReference type="ARBA" id="ARBA00023136"/>
    </source>
</evidence>
<dbReference type="InterPro" id="IPR008504">
    <property type="entry name" value="Emc6"/>
</dbReference>
<dbReference type="EMBL" id="BJWK01000009">
    <property type="protein sequence ID" value="GEM09778.1"/>
    <property type="molecule type" value="Genomic_DNA"/>
</dbReference>
<name>A0A511KHD0_RHOTO</name>
<dbReference type="Proteomes" id="UP000321518">
    <property type="component" value="Unassembled WGS sequence"/>
</dbReference>
<keyword evidence="7 8" id="KW-0472">Membrane</keyword>
<evidence type="ECO:0000256" key="6">
    <source>
        <dbReference type="ARBA" id="ARBA00022989"/>
    </source>
</evidence>
<sequence>MGLTNLHGFVLFFVTSFGVGGLYSAINCGMKPGRYFPKANEPLLSGTIGNCFSFILFWTLFYSLVHIYK</sequence>
<evidence type="ECO:0000256" key="1">
    <source>
        <dbReference type="ARBA" id="ARBA00004477"/>
    </source>
</evidence>
<keyword evidence="5" id="KW-0256">Endoplasmic reticulum</keyword>
<evidence type="ECO:0000256" key="8">
    <source>
        <dbReference type="SAM" id="Phobius"/>
    </source>
</evidence>
<comment type="subcellular location">
    <subcellularLocation>
        <location evidence="1">Endoplasmic reticulum membrane</location>
        <topology evidence="1">Multi-pass membrane protein</topology>
    </subcellularLocation>
</comment>
<evidence type="ECO:0000313" key="10">
    <source>
        <dbReference type="Proteomes" id="UP000321518"/>
    </source>
</evidence>
<dbReference type="OrthoDB" id="16510at2759"/>
<dbReference type="AlphaFoldDB" id="A0A511KHD0"/>
<feature type="transmembrane region" description="Helical" evidence="8">
    <location>
        <begin position="6"/>
        <end position="26"/>
    </location>
</feature>
<evidence type="ECO:0000256" key="2">
    <source>
        <dbReference type="ARBA" id="ARBA00009436"/>
    </source>
</evidence>
<dbReference type="GO" id="GO:0000045">
    <property type="term" value="P:autophagosome assembly"/>
    <property type="evidence" value="ECO:0007669"/>
    <property type="project" value="TreeGrafter"/>
</dbReference>
<dbReference type="PANTHER" id="PTHR20994">
    <property type="entry name" value="ER MEMBRANE PROTEIN COMPLEX SUBUNIT 6"/>
    <property type="match status" value="1"/>
</dbReference>
<evidence type="ECO:0000256" key="5">
    <source>
        <dbReference type="ARBA" id="ARBA00022824"/>
    </source>
</evidence>
<evidence type="ECO:0000256" key="4">
    <source>
        <dbReference type="ARBA" id="ARBA00022692"/>
    </source>
</evidence>
<feature type="transmembrane region" description="Helical" evidence="8">
    <location>
        <begin position="47"/>
        <end position="68"/>
    </location>
</feature>
<dbReference type="InterPro" id="IPR029008">
    <property type="entry name" value="EMC6-like"/>
</dbReference>
<protein>
    <recommendedName>
        <fullName evidence="3">ER membrane protein complex subunit 6</fullName>
    </recommendedName>
</protein>
<accession>A0A511KHD0</accession>
<comment type="caution">
    <text evidence="9">The sequence shown here is derived from an EMBL/GenBank/DDBJ whole genome shotgun (WGS) entry which is preliminary data.</text>
</comment>
<dbReference type="PANTHER" id="PTHR20994:SF0">
    <property type="entry name" value="ER MEMBRANE PROTEIN COMPLEX SUBUNIT 6"/>
    <property type="match status" value="1"/>
</dbReference>
<keyword evidence="4 8" id="KW-0812">Transmembrane</keyword>
<dbReference type="Pfam" id="PF07019">
    <property type="entry name" value="EMC6"/>
    <property type="match status" value="1"/>
</dbReference>
<evidence type="ECO:0000313" key="9">
    <source>
        <dbReference type="EMBL" id="GEM09778.1"/>
    </source>
</evidence>
<comment type="similarity">
    <text evidence="2">Belongs to the EMC6 family.</text>
</comment>
<reference evidence="9 10" key="1">
    <citation type="submission" date="2019-07" db="EMBL/GenBank/DDBJ databases">
        <title>Rhodotorula toruloides NBRC10032 genome sequencing.</title>
        <authorList>
            <person name="Shida Y."/>
            <person name="Takaku H."/>
            <person name="Ogasawara W."/>
            <person name="Mori K."/>
        </authorList>
    </citation>
    <scope>NUCLEOTIDE SEQUENCE [LARGE SCALE GENOMIC DNA]</scope>
    <source>
        <strain evidence="9 10">NBRC10032</strain>
    </source>
</reference>
<proteinExistence type="inferred from homology"/>
<organism evidence="9 10">
    <name type="scientific">Rhodotorula toruloides</name>
    <name type="common">Yeast</name>
    <name type="synonym">Rhodosporidium toruloides</name>
    <dbReference type="NCBI Taxonomy" id="5286"/>
    <lineage>
        <taxon>Eukaryota</taxon>
        <taxon>Fungi</taxon>
        <taxon>Dikarya</taxon>
        <taxon>Basidiomycota</taxon>
        <taxon>Pucciniomycotina</taxon>
        <taxon>Microbotryomycetes</taxon>
        <taxon>Sporidiobolales</taxon>
        <taxon>Sporidiobolaceae</taxon>
        <taxon>Rhodotorula</taxon>
    </lineage>
</organism>